<feature type="compositionally biased region" description="Basic and acidic residues" evidence="2">
    <location>
        <begin position="27"/>
        <end position="41"/>
    </location>
</feature>
<keyword evidence="1 3" id="KW-0732">Signal</keyword>
<dbReference type="SUPFAM" id="SSF53850">
    <property type="entry name" value="Periplasmic binding protein-like II"/>
    <property type="match status" value="1"/>
</dbReference>
<organism evidence="4 5">
    <name type="scientific">Breznakia blatticola</name>
    <dbReference type="NCBI Taxonomy" id="1754012"/>
    <lineage>
        <taxon>Bacteria</taxon>
        <taxon>Bacillati</taxon>
        <taxon>Bacillota</taxon>
        <taxon>Erysipelotrichia</taxon>
        <taxon>Erysipelotrichales</taxon>
        <taxon>Erysipelotrichaceae</taxon>
        <taxon>Breznakia</taxon>
    </lineage>
</organism>
<comment type="caution">
    <text evidence="4">The sequence shown here is derived from an EMBL/GenBank/DDBJ whole genome shotgun (WGS) entry which is preliminary data.</text>
</comment>
<evidence type="ECO:0000256" key="2">
    <source>
        <dbReference type="SAM" id="MobiDB-lite"/>
    </source>
</evidence>
<dbReference type="EMBL" id="SODD01000005">
    <property type="protein sequence ID" value="TDW25315.1"/>
    <property type="molecule type" value="Genomic_DNA"/>
</dbReference>
<evidence type="ECO:0000313" key="4">
    <source>
        <dbReference type="EMBL" id="TDW25315.1"/>
    </source>
</evidence>
<feature type="signal peptide" evidence="3">
    <location>
        <begin position="1"/>
        <end position="22"/>
    </location>
</feature>
<dbReference type="PANTHER" id="PTHR30006">
    <property type="entry name" value="THIAMINE-BINDING PERIPLASMIC PROTEIN-RELATED"/>
    <property type="match status" value="1"/>
</dbReference>
<dbReference type="Gene3D" id="3.40.190.10">
    <property type="entry name" value="Periplasmic binding protein-like II"/>
    <property type="match status" value="2"/>
</dbReference>
<accession>A0A4R8A4Q6</accession>
<dbReference type="Proteomes" id="UP000294743">
    <property type="component" value="Unassembled WGS sequence"/>
</dbReference>
<evidence type="ECO:0000256" key="1">
    <source>
        <dbReference type="ARBA" id="ARBA00022729"/>
    </source>
</evidence>
<reference evidence="4 5" key="1">
    <citation type="submission" date="2019-03" db="EMBL/GenBank/DDBJ databases">
        <title>Genomic Encyclopedia of Type Strains, Phase IV (KMG-IV): sequencing the most valuable type-strain genomes for metagenomic binning, comparative biology and taxonomic classification.</title>
        <authorList>
            <person name="Goeker M."/>
        </authorList>
    </citation>
    <scope>NUCLEOTIDE SEQUENCE [LARGE SCALE GENOMIC DNA]</scope>
    <source>
        <strain evidence="4 5">DSM 28867</strain>
    </source>
</reference>
<feature type="region of interest" description="Disordered" evidence="2">
    <location>
        <begin position="20"/>
        <end position="41"/>
    </location>
</feature>
<dbReference type="GO" id="GO:0030976">
    <property type="term" value="F:thiamine pyrophosphate binding"/>
    <property type="evidence" value="ECO:0007669"/>
    <property type="project" value="TreeGrafter"/>
</dbReference>
<keyword evidence="5" id="KW-1185">Reference proteome</keyword>
<dbReference type="RefSeq" id="WP_134168229.1">
    <property type="nucleotide sequence ID" value="NZ_SODD01000005.1"/>
</dbReference>
<dbReference type="GO" id="GO:0030975">
    <property type="term" value="F:thiamine binding"/>
    <property type="evidence" value="ECO:0007669"/>
    <property type="project" value="TreeGrafter"/>
</dbReference>
<protein>
    <submittedName>
        <fullName evidence="4">Iron(III) transport system substrate-binding protein</fullName>
    </submittedName>
</protein>
<dbReference type="Pfam" id="PF13343">
    <property type="entry name" value="SBP_bac_6"/>
    <property type="match status" value="1"/>
</dbReference>
<proteinExistence type="predicted"/>
<dbReference type="PANTHER" id="PTHR30006:SF2">
    <property type="entry name" value="ABC TRANSPORTER SUBSTRATE-BINDING PROTEIN"/>
    <property type="match status" value="1"/>
</dbReference>
<dbReference type="OrthoDB" id="9791045at2"/>
<dbReference type="GO" id="GO:0030288">
    <property type="term" value="C:outer membrane-bounded periplasmic space"/>
    <property type="evidence" value="ECO:0007669"/>
    <property type="project" value="TreeGrafter"/>
</dbReference>
<feature type="chain" id="PRO_5038840102" evidence="3">
    <location>
        <begin position="23"/>
        <end position="355"/>
    </location>
</feature>
<dbReference type="PROSITE" id="PS51257">
    <property type="entry name" value="PROKAR_LIPOPROTEIN"/>
    <property type="match status" value="1"/>
</dbReference>
<gene>
    <name evidence="4" type="ORF">EDD63_10547</name>
</gene>
<sequence>MKKLKGLFLVAMLLLAACSGSGGDGDSSDKSDEAKRPEWARPVDEITGTITVYTTMEETQQEALKEIWNDIYPNSKIEIQTDSLGTLSTRIRSDEKNDADVIVGGLFQADGDTYHDILEKYTSPLDGEQGDYVDPNGYYTYYDVQVMSLVVNPKLAEDLGVEIKGYKDLLDKKLKGKIILAAPDATSSGWRQVQTMLAVMGDEFDDDKAWEYIEQLMPQAFSTTSSKDVYNLVTNGEYVVGLSYESTVDALIRDGAPIENVYMVEGNTAMATAGAIVKDAPNKDAAEAMMDLLASREFQDIRAERSSGRGTNVNSKLVDLPEEKELNLTKLDFDYLIENKAKIMDRWNTLWNKTH</sequence>
<evidence type="ECO:0000256" key="3">
    <source>
        <dbReference type="SAM" id="SignalP"/>
    </source>
</evidence>
<dbReference type="AlphaFoldDB" id="A0A4R8A4Q6"/>
<evidence type="ECO:0000313" key="5">
    <source>
        <dbReference type="Proteomes" id="UP000294743"/>
    </source>
</evidence>
<dbReference type="GO" id="GO:0015888">
    <property type="term" value="P:thiamine transport"/>
    <property type="evidence" value="ECO:0007669"/>
    <property type="project" value="TreeGrafter"/>
</dbReference>
<name>A0A4R8A4Q6_9FIRM</name>